<dbReference type="InterPro" id="IPR000515">
    <property type="entry name" value="MetI-like"/>
</dbReference>
<feature type="domain" description="ABC transmembrane type-1" evidence="8">
    <location>
        <begin position="71"/>
        <end position="262"/>
    </location>
</feature>
<feature type="transmembrane region" description="Helical" evidence="7">
    <location>
        <begin position="108"/>
        <end position="133"/>
    </location>
</feature>
<gene>
    <name evidence="9" type="ORF">SAMN05216270_103396</name>
</gene>
<organism evidence="9 10">
    <name type="scientific">Glycomyces harbinensis</name>
    <dbReference type="NCBI Taxonomy" id="58114"/>
    <lineage>
        <taxon>Bacteria</taxon>
        <taxon>Bacillati</taxon>
        <taxon>Actinomycetota</taxon>
        <taxon>Actinomycetes</taxon>
        <taxon>Glycomycetales</taxon>
        <taxon>Glycomycetaceae</taxon>
        <taxon>Glycomyces</taxon>
    </lineage>
</organism>
<keyword evidence="2 7" id="KW-0813">Transport</keyword>
<dbReference type="GO" id="GO:0005886">
    <property type="term" value="C:plasma membrane"/>
    <property type="evidence" value="ECO:0007669"/>
    <property type="project" value="UniProtKB-SubCell"/>
</dbReference>
<dbReference type="PROSITE" id="PS50928">
    <property type="entry name" value="ABC_TM1"/>
    <property type="match status" value="1"/>
</dbReference>
<protein>
    <submittedName>
        <fullName evidence="9">Multiple sugar transport system permease protein</fullName>
    </submittedName>
</protein>
<evidence type="ECO:0000256" key="1">
    <source>
        <dbReference type="ARBA" id="ARBA00004651"/>
    </source>
</evidence>
<keyword evidence="9" id="KW-0762">Sugar transport</keyword>
<sequence length="277" mass="29869">MKLKRTVARLLVSTALLAFVLFAGFPVYWMLNTALTSDTELYKSGQDWWPHAERLPGVPDALADVPIGDWLLNSGFIAFGTTMLSLLLAVLGAYALSRYRFHGKGAAAFLLFSTQMLPEALLVVPLFALFGMLGLLNGLGGLVLANTAFAMPVALFIVKSAIDKIPYEIEESARVDGCPRYGQLTQIVLPLVTPSIAAAAVVTFFDGWNEFLFANTFLTDSEKWPASVGLATFVGQYTTPLSSVMAAAFLFSLPAIVFFVLMQRRIVSGLTAGAVKG</sequence>
<feature type="transmembrane region" description="Helical" evidence="7">
    <location>
        <begin position="241"/>
        <end position="261"/>
    </location>
</feature>
<dbReference type="Pfam" id="PF00528">
    <property type="entry name" value="BPD_transp_1"/>
    <property type="match status" value="1"/>
</dbReference>
<dbReference type="RefSeq" id="WP_218125134.1">
    <property type="nucleotide sequence ID" value="NZ_FNAD01000003.1"/>
</dbReference>
<evidence type="ECO:0000256" key="4">
    <source>
        <dbReference type="ARBA" id="ARBA00022692"/>
    </source>
</evidence>
<dbReference type="PANTHER" id="PTHR32243:SF18">
    <property type="entry name" value="INNER MEMBRANE ABC TRANSPORTER PERMEASE PROTEIN YCJP"/>
    <property type="match status" value="1"/>
</dbReference>
<dbReference type="AlphaFoldDB" id="A0A1G6UA56"/>
<dbReference type="SUPFAM" id="SSF161098">
    <property type="entry name" value="MetI-like"/>
    <property type="match status" value="1"/>
</dbReference>
<feature type="transmembrane region" description="Helical" evidence="7">
    <location>
        <begin position="187"/>
        <end position="205"/>
    </location>
</feature>
<dbReference type="EMBL" id="FNAD01000003">
    <property type="protein sequence ID" value="SDD38272.1"/>
    <property type="molecule type" value="Genomic_DNA"/>
</dbReference>
<evidence type="ECO:0000313" key="9">
    <source>
        <dbReference type="EMBL" id="SDD38272.1"/>
    </source>
</evidence>
<keyword evidence="6 7" id="KW-0472">Membrane</keyword>
<evidence type="ECO:0000256" key="5">
    <source>
        <dbReference type="ARBA" id="ARBA00022989"/>
    </source>
</evidence>
<evidence type="ECO:0000256" key="2">
    <source>
        <dbReference type="ARBA" id="ARBA00022448"/>
    </source>
</evidence>
<feature type="transmembrane region" description="Helical" evidence="7">
    <location>
        <begin position="139"/>
        <end position="158"/>
    </location>
</feature>
<dbReference type="InterPro" id="IPR035906">
    <property type="entry name" value="MetI-like_sf"/>
</dbReference>
<keyword evidence="10" id="KW-1185">Reference proteome</keyword>
<evidence type="ECO:0000256" key="6">
    <source>
        <dbReference type="ARBA" id="ARBA00023136"/>
    </source>
</evidence>
<reference evidence="10" key="1">
    <citation type="submission" date="2016-10" db="EMBL/GenBank/DDBJ databases">
        <authorList>
            <person name="Varghese N."/>
            <person name="Submissions S."/>
        </authorList>
    </citation>
    <scope>NUCLEOTIDE SEQUENCE [LARGE SCALE GENOMIC DNA]</scope>
    <source>
        <strain evidence="10">CGMCC 4.3516</strain>
    </source>
</reference>
<dbReference type="Proteomes" id="UP000198949">
    <property type="component" value="Unassembled WGS sequence"/>
</dbReference>
<evidence type="ECO:0000256" key="3">
    <source>
        <dbReference type="ARBA" id="ARBA00022475"/>
    </source>
</evidence>
<comment type="subcellular location">
    <subcellularLocation>
        <location evidence="1 7">Cell membrane</location>
        <topology evidence="1 7">Multi-pass membrane protein</topology>
    </subcellularLocation>
</comment>
<comment type="similarity">
    <text evidence="7">Belongs to the binding-protein-dependent transport system permease family.</text>
</comment>
<feature type="transmembrane region" description="Helical" evidence="7">
    <location>
        <begin position="7"/>
        <end position="31"/>
    </location>
</feature>
<keyword evidence="4 7" id="KW-0812">Transmembrane</keyword>
<feature type="transmembrane region" description="Helical" evidence="7">
    <location>
        <begin position="76"/>
        <end position="96"/>
    </location>
</feature>
<dbReference type="STRING" id="58114.SAMN05216270_103396"/>
<name>A0A1G6UA56_9ACTN</name>
<dbReference type="Gene3D" id="1.10.3720.10">
    <property type="entry name" value="MetI-like"/>
    <property type="match status" value="1"/>
</dbReference>
<keyword evidence="3" id="KW-1003">Cell membrane</keyword>
<evidence type="ECO:0000259" key="8">
    <source>
        <dbReference type="PROSITE" id="PS50928"/>
    </source>
</evidence>
<evidence type="ECO:0000256" key="7">
    <source>
        <dbReference type="RuleBase" id="RU363032"/>
    </source>
</evidence>
<evidence type="ECO:0000313" key="10">
    <source>
        <dbReference type="Proteomes" id="UP000198949"/>
    </source>
</evidence>
<dbReference type="CDD" id="cd06261">
    <property type="entry name" value="TM_PBP2"/>
    <property type="match status" value="1"/>
</dbReference>
<keyword evidence="5 7" id="KW-1133">Transmembrane helix</keyword>
<proteinExistence type="inferred from homology"/>
<dbReference type="PANTHER" id="PTHR32243">
    <property type="entry name" value="MALTOSE TRANSPORT SYSTEM PERMEASE-RELATED"/>
    <property type="match status" value="1"/>
</dbReference>
<dbReference type="InterPro" id="IPR050901">
    <property type="entry name" value="BP-dep_ABC_trans_perm"/>
</dbReference>
<dbReference type="GO" id="GO:0055085">
    <property type="term" value="P:transmembrane transport"/>
    <property type="evidence" value="ECO:0007669"/>
    <property type="project" value="InterPro"/>
</dbReference>
<accession>A0A1G6UA56</accession>